<dbReference type="InParanoid" id="C5KB53"/>
<dbReference type="SUPFAM" id="SSF53098">
    <property type="entry name" value="Ribonuclease H-like"/>
    <property type="match status" value="1"/>
</dbReference>
<dbReference type="Proteomes" id="UP000007800">
    <property type="component" value="Unassembled WGS sequence"/>
</dbReference>
<reference evidence="2 3" key="1">
    <citation type="submission" date="2008-07" db="EMBL/GenBank/DDBJ databases">
        <authorList>
            <person name="El-Sayed N."/>
            <person name="Caler E."/>
            <person name="Inman J."/>
            <person name="Amedeo P."/>
            <person name="Hass B."/>
            <person name="Wortman J."/>
        </authorList>
    </citation>
    <scope>NUCLEOTIDE SEQUENCE [LARGE SCALE GENOMIC DNA]</scope>
    <source>
        <strain evidence="3">ATCC 50983 / TXsc</strain>
    </source>
</reference>
<dbReference type="InterPro" id="IPR036397">
    <property type="entry name" value="RNaseH_sf"/>
</dbReference>
<evidence type="ECO:0000313" key="3">
    <source>
        <dbReference type="Proteomes" id="UP000007800"/>
    </source>
</evidence>
<dbReference type="GO" id="GO:0006139">
    <property type="term" value="P:nucleobase-containing compound metabolic process"/>
    <property type="evidence" value="ECO:0007669"/>
    <property type="project" value="InterPro"/>
</dbReference>
<evidence type="ECO:0000313" key="2">
    <source>
        <dbReference type="EMBL" id="EER18379.1"/>
    </source>
</evidence>
<dbReference type="GO" id="GO:0008408">
    <property type="term" value="F:3'-5' exonuclease activity"/>
    <property type="evidence" value="ECO:0007669"/>
    <property type="project" value="InterPro"/>
</dbReference>
<dbReference type="Pfam" id="PF01612">
    <property type="entry name" value="DNA_pol_A_exo1"/>
    <property type="match status" value="1"/>
</dbReference>
<dbReference type="InterPro" id="IPR002562">
    <property type="entry name" value="3'-5'_exonuclease_dom"/>
</dbReference>
<dbReference type="GeneID" id="9049185"/>
<dbReference type="SMART" id="SM00474">
    <property type="entry name" value="35EXOc"/>
    <property type="match status" value="1"/>
</dbReference>
<dbReference type="PANTHER" id="PTHR46814">
    <property type="entry name" value="EGALITARIAN, ISOFORM B"/>
    <property type="match status" value="1"/>
</dbReference>
<dbReference type="GO" id="GO:0003676">
    <property type="term" value="F:nucleic acid binding"/>
    <property type="evidence" value="ECO:0007669"/>
    <property type="project" value="InterPro"/>
</dbReference>
<dbReference type="OrthoDB" id="1532798at2759"/>
<sequence>MLRIPQLHLSAAIRTTPTSVAFVSSAEKSKEVALALAKEGVIGVDCEGVMLGRFGQLCTIQIATERGDAFMFDACRPGVVQSLAPLLSDPSVLKVFHDCREDSSALYHQHGISLDCVFDTQATMLVGNRMDHQTGYWELVRQVLFDGEKEVSHEVLGDDPQFKTQMAEDPELWRRRPLPQHVVDYALSGCLHLIPLYHAIQSRYLTSTEAMTDAIEYSDHWVAYRYLNPQLKSAADVIKPPEEGVNRQSYGRKLQAMLASRTPTGELFWKLNAAPRVGFTTNPRPLQRFRDVEIGDIVDVCVSKVSWNGKFLYLDRYDHDYNYYDRSLRPRNDKVGTASQEYVHQSPAYFQESSDTDPLLRVCLPTEGEYDSDGEDVDHEPRCFTRF</sequence>
<dbReference type="Gene3D" id="3.30.420.10">
    <property type="entry name" value="Ribonuclease H-like superfamily/Ribonuclease H"/>
    <property type="match status" value="1"/>
</dbReference>
<organism evidence="3">
    <name type="scientific">Perkinsus marinus (strain ATCC 50983 / TXsc)</name>
    <dbReference type="NCBI Taxonomy" id="423536"/>
    <lineage>
        <taxon>Eukaryota</taxon>
        <taxon>Sar</taxon>
        <taxon>Alveolata</taxon>
        <taxon>Perkinsozoa</taxon>
        <taxon>Perkinsea</taxon>
        <taxon>Perkinsida</taxon>
        <taxon>Perkinsidae</taxon>
        <taxon>Perkinsus</taxon>
    </lineage>
</organism>
<dbReference type="RefSeq" id="XP_002786583.1">
    <property type="nucleotide sequence ID" value="XM_002786537.1"/>
</dbReference>
<proteinExistence type="predicted"/>
<evidence type="ECO:0000259" key="1">
    <source>
        <dbReference type="SMART" id="SM00474"/>
    </source>
</evidence>
<dbReference type="PANTHER" id="PTHR46814:SF1">
    <property type="entry name" value="EGALITARIAN, ISOFORM B"/>
    <property type="match status" value="1"/>
</dbReference>
<feature type="domain" description="3'-5' exonuclease" evidence="1">
    <location>
        <begin position="20"/>
        <end position="205"/>
    </location>
</feature>
<gene>
    <name evidence="2" type="ORF">Pmar_PMAR005290</name>
</gene>
<protein>
    <recommendedName>
        <fullName evidence="1">3'-5' exonuclease domain-containing protein</fullName>
    </recommendedName>
</protein>
<dbReference type="EMBL" id="GG671811">
    <property type="protein sequence ID" value="EER18379.1"/>
    <property type="molecule type" value="Genomic_DNA"/>
</dbReference>
<dbReference type="InterPro" id="IPR012337">
    <property type="entry name" value="RNaseH-like_sf"/>
</dbReference>
<dbReference type="OMA" id="WNGKFLY"/>
<keyword evidence="3" id="KW-1185">Reference proteome</keyword>
<name>C5KB53_PERM5</name>
<dbReference type="AlphaFoldDB" id="C5KB53"/>
<accession>C5KB53</accession>